<keyword evidence="6" id="KW-1133">Transmembrane helix</keyword>
<keyword evidence="4" id="KW-0997">Cell inner membrane</keyword>
<dbReference type="Proteomes" id="UP000035444">
    <property type="component" value="Unassembled WGS sequence"/>
</dbReference>
<dbReference type="PANTHER" id="PTHR47529:SF1">
    <property type="entry name" value="PERIPLASMIC CHAPERONE PPID"/>
    <property type="match status" value="1"/>
</dbReference>
<dbReference type="EMBL" id="LAQL01000004">
    <property type="protein sequence ID" value="KLN61364.1"/>
    <property type="molecule type" value="Genomic_DNA"/>
</dbReference>
<keyword evidence="5" id="KW-0812">Transmembrane</keyword>
<gene>
    <name evidence="16" type="ORF">WH96_06880</name>
</gene>
<comment type="caution">
    <text evidence="16">The sequence shown here is derived from an EMBL/GenBank/DDBJ whole genome shotgun (WGS) entry which is preliminary data.</text>
</comment>
<keyword evidence="3" id="KW-1003">Cell membrane</keyword>
<keyword evidence="14" id="KW-0697">Rotamase</keyword>
<evidence type="ECO:0000256" key="1">
    <source>
        <dbReference type="ARBA" id="ARBA00004382"/>
    </source>
</evidence>
<keyword evidence="8" id="KW-0143">Chaperone</keyword>
<dbReference type="AlphaFoldDB" id="A0A0H2MFP5"/>
<evidence type="ECO:0000256" key="12">
    <source>
        <dbReference type="ARBA" id="ARBA00040743"/>
    </source>
</evidence>
<evidence type="ECO:0000259" key="15">
    <source>
        <dbReference type="PROSITE" id="PS50198"/>
    </source>
</evidence>
<comment type="similarity">
    <text evidence="11">Belongs to the PpiD chaperone family.</text>
</comment>
<dbReference type="Pfam" id="PF13624">
    <property type="entry name" value="SurA_N_3"/>
    <property type="match status" value="1"/>
</dbReference>
<evidence type="ECO:0000313" key="17">
    <source>
        <dbReference type="Proteomes" id="UP000035444"/>
    </source>
</evidence>
<name>A0A0H2MFP5_9PROT</name>
<dbReference type="Pfam" id="PF13145">
    <property type="entry name" value="Rotamase_2"/>
    <property type="match status" value="1"/>
</dbReference>
<evidence type="ECO:0000256" key="3">
    <source>
        <dbReference type="ARBA" id="ARBA00022475"/>
    </source>
</evidence>
<dbReference type="GO" id="GO:0003755">
    <property type="term" value="F:peptidyl-prolyl cis-trans isomerase activity"/>
    <property type="evidence" value="ECO:0007669"/>
    <property type="project" value="UniProtKB-KW"/>
</dbReference>
<keyword evidence="7" id="KW-0472">Membrane</keyword>
<dbReference type="SUPFAM" id="SSF109998">
    <property type="entry name" value="Triger factor/SurA peptide-binding domain-like"/>
    <property type="match status" value="1"/>
</dbReference>
<protein>
    <recommendedName>
        <fullName evidence="2">Parvulin-like PPIase</fullName>
    </recommendedName>
    <alternativeName>
        <fullName evidence="9">Peptidyl-prolyl cis-trans isomerase plp</fullName>
    </alternativeName>
    <alternativeName>
        <fullName evidence="12">Periplasmic chaperone PpiD</fullName>
    </alternativeName>
    <alternativeName>
        <fullName evidence="13">Periplasmic folding chaperone</fullName>
    </alternativeName>
    <alternativeName>
        <fullName evidence="10">Rotamase plp</fullName>
    </alternativeName>
</protein>
<accession>A0A0H2MFP5</accession>
<dbReference type="PROSITE" id="PS50198">
    <property type="entry name" value="PPIC_PPIASE_2"/>
    <property type="match status" value="1"/>
</dbReference>
<dbReference type="Gene3D" id="3.10.50.40">
    <property type="match status" value="1"/>
</dbReference>
<evidence type="ECO:0000256" key="2">
    <source>
        <dbReference type="ARBA" id="ARBA00018370"/>
    </source>
</evidence>
<organism evidence="16 17">
    <name type="scientific">Kiloniella spongiae</name>
    <dbReference type="NCBI Taxonomy" id="1489064"/>
    <lineage>
        <taxon>Bacteria</taxon>
        <taxon>Pseudomonadati</taxon>
        <taxon>Pseudomonadota</taxon>
        <taxon>Alphaproteobacteria</taxon>
        <taxon>Rhodospirillales</taxon>
        <taxon>Kiloniellaceae</taxon>
        <taxon>Kiloniella</taxon>
    </lineage>
</organism>
<evidence type="ECO:0000256" key="8">
    <source>
        <dbReference type="ARBA" id="ARBA00023186"/>
    </source>
</evidence>
<dbReference type="GO" id="GO:0005886">
    <property type="term" value="C:plasma membrane"/>
    <property type="evidence" value="ECO:0007669"/>
    <property type="project" value="UniProtKB-SubCell"/>
</dbReference>
<dbReference type="Gene3D" id="1.10.4030.10">
    <property type="entry name" value="Porin chaperone SurA, peptide-binding domain"/>
    <property type="match status" value="1"/>
</dbReference>
<sequence length="632" mass="69449">MAHKKPGLLKRIVVLALFCLLILSFAAWGIQDIFLNLGNSQTVAKVGDIEITQAEFASDFSRETSALSQQLGRALDAQEAQQLGLDNRVVSRLVARALSQVQSDEMGLTVSREQQQKEIQKIDAFKNEAGLFDAARFQATLYQAGLSEAAFLADLSSDIEREQINNAITSAIPVPQKMAERLYSYQTEKRIVDYIEIPYSRFSQLTDPTDAELSSYYEEEKQNYLAPEYKSISYIFLDPSKSAQNVVLTDDQIQEEFLAQKDSLSLPDRRNLVQMLLNDEAKANEAYNKILNGADFDVIATEVTGSAGVDLGVMERSDLLPELQDAVFGTETPGVIAPVKSPLGWHIVTALEISPAREAQFEEVEEQIKKDAALRIATDEIISLANQFDDEIASGATLEEAANKLGQKILSYEAIDTEGLDRNGLPQFGLAEDTRFRDVIAQTESGSDSLLTELDNGGYFLLKVNSVTPPAPRPLEEVKTQLVSSWLENKRNEEAKAVADGLAEEAKNGAALQAVTDEAAELIKFGVEMNRFSASIGEALAPALVRDIYQAEKGDVLTGQADNGYLVVSLTKIVQPDLSAVTEEIESTKGTIENSYKNDIYTQYISALEKDFGVEINQNSINQAINPYGHSN</sequence>
<evidence type="ECO:0000313" key="16">
    <source>
        <dbReference type="EMBL" id="KLN61364.1"/>
    </source>
</evidence>
<evidence type="ECO:0000256" key="5">
    <source>
        <dbReference type="ARBA" id="ARBA00022692"/>
    </source>
</evidence>
<keyword evidence="14" id="KW-0413">Isomerase</keyword>
<evidence type="ECO:0000256" key="7">
    <source>
        <dbReference type="ARBA" id="ARBA00023136"/>
    </source>
</evidence>
<dbReference type="RefSeq" id="WP_047763443.1">
    <property type="nucleotide sequence ID" value="NZ_LAQL01000004.1"/>
</dbReference>
<evidence type="ECO:0000256" key="14">
    <source>
        <dbReference type="PROSITE-ProRule" id="PRU00278"/>
    </source>
</evidence>
<dbReference type="InterPro" id="IPR052029">
    <property type="entry name" value="PpiD_chaperone"/>
</dbReference>
<evidence type="ECO:0000256" key="9">
    <source>
        <dbReference type="ARBA" id="ARBA00030642"/>
    </source>
</evidence>
<reference evidence="16 17" key="1">
    <citation type="submission" date="2015-03" db="EMBL/GenBank/DDBJ databases">
        <title>Genome Sequence of Kiloniella spongiae MEBiC09566, isolated from a marine sponge.</title>
        <authorList>
            <person name="Shao Z."/>
            <person name="Wang L."/>
            <person name="Li X."/>
        </authorList>
    </citation>
    <scope>NUCLEOTIDE SEQUENCE [LARGE SCALE GENOMIC DNA]</scope>
    <source>
        <strain evidence="16 17">MEBiC09566</strain>
    </source>
</reference>
<evidence type="ECO:0000256" key="13">
    <source>
        <dbReference type="ARBA" id="ARBA00042775"/>
    </source>
</evidence>
<dbReference type="STRING" id="1489064.WH96_06880"/>
<evidence type="ECO:0000256" key="11">
    <source>
        <dbReference type="ARBA" id="ARBA00038408"/>
    </source>
</evidence>
<dbReference type="InterPro" id="IPR027304">
    <property type="entry name" value="Trigger_fact/SurA_dom_sf"/>
</dbReference>
<dbReference type="InterPro" id="IPR000297">
    <property type="entry name" value="PPIase_PpiC"/>
</dbReference>
<dbReference type="SUPFAM" id="SSF54534">
    <property type="entry name" value="FKBP-like"/>
    <property type="match status" value="1"/>
</dbReference>
<evidence type="ECO:0000256" key="10">
    <source>
        <dbReference type="ARBA" id="ARBA00031484"/>
    </source>
</evidence>
<dbReference type="OrthoDB" id="9768393at2"/>
<feature type="domain" description="PpiC" evidence="15">
    <location>
        <begin position="267"/>
        <end position="352"/>
    </location>
</feature>
<evidence type="ECO:0000256" key="4">
    <source>
        <dbReference type="ARBA" id="ARBA00022519"/>
    </source>
</evidence>
<keyword evidence="17" id="KW-1185">Reference proteome</keyword>
<comment type="subcellular location">
    <subcellularLocation>
        <location evidence="1">Cell inner membrane</location>
        <topology evidence="1">Single-pass type II membrane protein</topology>
        <orientation evidence="1">Periplasmic side</orientation>
    </subcellularLocation>
</comment>
<evidence type="ECO:0000256" key="6">
    <source>
        <dbReference type="ARBA" id="ARBA00022989"/>
    </source>
</evidence>
<dbReference type="InterPro" id="IPR046357">
    <property type="entry name" value="PPIase_dom_sf"/>
</dbReference>
<dbReference type="PANTHER" id="PTHR47529">
    <property type="entry name" value="PEPTIDYL-PROLYL CIS-TRANS ISOMERASE D"/>
    <property type="match status" value="1"/>
</dbReference>
<proteinExistence type="inferred from homology"/>